<dbReference type="EMBL" id="RYYU01000001">
    <property type="protein sequence ID" value="RUL58865.1"/>
    <property type="molecule type" value="Genomic_DNA"/>
</dbReference>
<dbReference type="Gene3D" id="3.90.1150.30">
    <property type="match status" value="1"/>
</dbReference>
<dbReference type="Pfam" id="PF04237">
    <property type="entry name" value="YjbR"/>
    <property type="match status" value="1"/>
</dbReference>
<reference evidence="1 2" key="1">
    <citation type="submission" date="2018-12" db="EMBL/GenBank/DDBJ databases">
        <title>Genome sequencing of Prevotella sp. KCOM 3155 (= JS262).</title>
        <authorList>
            <person name="Kook J.-K."/>
            <person name="Park S.-N."/>
            <person name="Lim Y.K."/>
        </authorList>
    </citation>
    <scope>NUCLEOTIDE SEQUENCE [LARGE SCALE GENOMIC DNA]</scope>
    <source>
        <strain evidence="1 2">KCOM 3155</strain>
    </source>
</reference>
<dbReference type="OrthoDB" id="9789813at2"/>
<keyword evidence="2" id="KW-1185">Reference proteome</keyword>
<sequence>MDIEQVRDFCLTLPGVTEDSPYGPDMIVFRIEKKIFLHLSLEYAEPRISIKMPPEKGFELRDRYPAIRAAFHLNKTHWNEILIENTFPEEQIKNWILESYNIVLSNLPKKLREKYKQIL</sequence>
<evidence type="ECO:0000313" key="2">
    <source>
        <dbReference type="Proteomes" id="UP000278983"/>
    </source>
</evidence>
<protein>
    <submittedName>
        <fullName evidence="1">MmcQ/YjbR family DNA-binding protein</fullName>
    </submittedName>
</protein>
<dbReference type="GO" id="GO:0003677">
    <property type="term" value="F:DNA binding"/>
    <property type="evidence" value="ECO:0007669"/>
    <property type="project" value="UniProtKB-KW"/>
</dbReference>
<dbReference type="InterPro" id="IPR058532">
    <property type="entry name" value="YjbR/MT2646/Rv2570-like"/>
</dbReference>
<dbReference type="PANTHER" id="PTHR35145">
    <property type="entry name" value="CYTOPLASMIC PROTEIN-RELATED"/>
    <property type="match status" value="1"/>
</dbReference>
<evidence type="ECO:0000313" key="1">
    <source>
        <dbReference type="EMBL" id="RUL58865.1"/>
    </source>
</evidence>
<dbReference type="RefSeq" id="WP_126677918.1">
    <property type="nucleotide sequence ID" value="NZ_RYYU01000001.1"/>
</dbReference>
<dbReference type="InterPro" id="IPR007351">
    <property type="entry name" value="YjbR"/>
</dbReference>
<dbReference type="AlphaFoldDB" id="A0A432LI56"/>
<comment type="caution">
    <text evidence="1">The sequence shown here is derived from an EMBL/GenBank/DDBJ whole genome shotgun (WGS) entry which is preliminary data.</text>
</comment>
<proteinExistence type="predicted"/>
<keyword evidence="1" id="KW-0238">DNA-binding</keyword>
<dbReference type="PANTHER" id="PTHR35145:SF1">
    <property type="entry name" value="CYTOPLASMIC PROTEIN"/>
    <property type="match status" value="1"/>
</dbReference>
<dbReference type="SUPFAM" id="SSF142906">
    <property type="entry name" value="YjbR-like"/>
    <property type="match status" value="1"/>
</dbReference>
<name>A0A432LI56_9BACT</name>
<accession>A0A432LI56</accession>
<organism evidence="1 2">
    <name type="scientific">Prevotella koreensis</name>
    <dbReference type="NCBI Taxonomy" id="2490854"/>
    <lineage>
        <taxon>Bacteria</taxon>
        <taxon>Pseudomonadati</taxon>
        <taxon>Bacteroidota</taxon>
        <taxon>Bacteroidia</taxon>
        <taxon>Bacteroidales</taxon>
        <taxon>Prevotellaceae</taxon>
        <taxon>Prevotella</taxon>
    </lineage>
</organism>
<dbReference type="InterPro" id="IPR038056">
    <property type="entry name" value="YjbR-like_sf"/>
</dbReference>
<gene>
    <name evidence="1" type="ORF">EHV08_03165</name>
</gene>
<dbReference type="Proteomes" id="UP000278983">
    <property type="component" value="Unassembled WGS sequence"/>
</dbReference>